<dbReference type="InterPro" id="IPR001509">
    <property type="entry name" value="Epimerase_deHydtase"/>
</dbReference>
<reference evidence="3" key="1">
    <citation type="submission" date="2009-01" db="EMBL/GenBank/DDBJ databases">
        <title>Complete sequence of chromosome Cyanothece sp. PCC 7425.</title>
        <authorList>
            <consortium name="US DOE Joint Genome Institute"/>
            <person name="Lucas S."/>
            <person name="Copeland A."/>
            <person name="Lapidus A."/>
            <person name="Glavina del Rio T."/>
            <person name="Dalin E."/>
            <person name="Tice H."/>
            <person name="Bruce D."/>
            <person name="Goodwin L."/>
            <person name="Pitluck S."/>
            <person name="Sims D."/>
            <person name="Meineke L."/>
            <person name="Brettin T."/>
            <person name="Detter J.C."/>
            <person name="Han C."/>
            <person name="Larimer F."/>
            <person name="Land M."/>
            <person name="Hauser L."/>
            <person name="Kyrpides N."/>
            <person name="Ovchinnikova G."/>
            <person name="Liberton M."/>
            <person name="Stoeckel J."/>
            <person name="Banerjee A."/>
            <person name="Singh A."/>
            <person name="Page L."/>
            <person name="Sato H."/>
            <person name="Zhao L."/>
            <person name="Sherman L."/>
            <person name="Pakrasi H."/>
            <person name="Richardson P."/>
        </authorList>
    </citation>
    <scope>NUCLEOTIDE SEQUENCE</scope>
    <source>
        <strain evidence="3">PCC 7425</strain>
    </source>
</reference>
<evidence type="ECO:0000256" key="1">
    <source>
        <dbReference type="ARBA" id="ARBA00023027"/>
    </source>
</evidence>
<dbReference type="Gene3D" id="3.40.50.720">
    <property type="entry name" value="NAD(P)-binding Rossmann-like Domain"/>
    <property type="match status" value="1"/>
</dbReference>
<gene>
    <name evidence="3" type="ordered locus">Cyan7425_4898</name>
</gene>
<evidence type="ECO:0000313" key="3">
    <source>
        <dbReference type="EMBL" id="ACL47198.1"/>
    </source>
</evidence>
<dbReference type="OrthoDB" id="9808276at2"/>
<dbReference type="KEGG" id="cyn:Cyan7425_4898"/>
<dbReference type="HOGENOM" id="CLU_007383_11_3_3"/>
<dbReference type="PANTHER" id="PTHR43574">
    <property type="entry name" value="EPIMERASE-RELATED"/>
    <property type="match status" value="1"/>
</dbReference>
<name>B8HN71_CYAP4</name>
<dbReference type="CDD" id="cd05266">
    <property type="entry name" value="SDR_a4"/>
    <property type="match status" value="1"/>
</dbReference>
<feature type="domain" description="NAD-dependent epimerase/dehydratase" evidence="2">
    <location>
        <begin position="3"/>
        <end position="209"/>
    </location>
</feature>
<dbReference type="Pfam" id="PF01370">
    <property type="entry name" value="Epimerase"/>
    <property type="match status" value="1"/>
</dbReference>
<dbReference type="AlphaFoldDB" id="B8HN71"/>
<dbReference type="InterPro" id="IPR036291">
    <property type="entry name" value="NAD(P)-bd_dom_sf"/>
</dbReference>
<sequence>MKVLILGCGYTGSRLARFLQSQAIPVQGTTRSGMCPLEVEIPCFAFSSDVAAQTSLNPIALEGATHVLTTIPPNEQGNDPIVQSLLPQLEQLARQGTLQWFGYLSTTGVYGDTGGAWVDETSPLQPQNQRSQHRVKTETTLLNSALPTHIFRLPGIYGPGRSVFERIRSGTAQRIDRPGHVFSRIHVDDIVQTLWRSMLQPACGEIYNVSDDEPCEPADLITLACELLSVQPPEWIPYHQVKLSPMAASFWSECRRVENYKIKNQLGVKLLYPTYREGLQAILADEG</sequence>
<keyword evidence="1" id="KW-0520">NAD</keyword>
<dbReference type="eggNOG" id="COG0451">
    <property type="taxonomic scope" value="Bacteria"/>
</dbReference>
<dbReference type="EMBL" id="CP001344">
    <property type="protein sequence ID" value="ACL47198.1"/>
    <property type="molecule type" value="Genomic_DNA"/>
</dbReference>
<protein>
    <submittedName>
        <fullName evidence="3">NAD-dependent epimerase/dehydratase</fullName>
    </submittedName>
</protein>
<evidence type="ECO:0000259" key="2">
    <source>
        <dbReference type="Pfam" id="PF01370"/>
    </source>
</evidence>
<organism evidence="3">
    <name type="scientific">Cyanothece sp. (strain PCC 7425 / ATCC 29141)</name>
    <dbReference type="NCBI Taxonomy" id="395961"/>
    <lineage>
        <taxon>Bacteria</taxon>
        <taxon>Bacillati</taxon>
        <taxon>Cyanobacteriota</taxon>
        <taxon>Cyanophyceae</taxon>
        <taxon>Gomontiellales</taxon>
        <taxon>Cyanothecaceae</taxon>
        <taxon>Cyanothece</taxon>
    </lineage>
</organism>
<dbReference type="STRING" id="395961.Cyan7425_4898"/>
<accession>B8HN71</accession>
<dbReference type="SUPFAM" id="SSF51735">
    <property type="entry name" value="NAD(P)-binding Rossmann-fold domains"/>
    <property type="match status" value="1"/>
</dbReference>
<proteinExistence type="predicted"/>